<evidence type="ECO:0000259" key="8">
    <source>
        <dbReference type="PROSITE" id="PS50106"/>
    </source>
</evidence>
<dbReference type="Pfam" id="PF03572">
    <property type="entry name" value="Peptidase_S41"/>
    <property type="match status" value="1"/>
</dbReference>
<dbReference type="GO" id="GO:0030288">
    <property type="term" value="C:outer membrane-bounded periplasmic space"/>
    <property type="evidence" value="ECO:0007669"/>
    <property type="project" value="TreeGrafter"/>
</dbReference>
<feature type="domain" description="PDZ" evidence="8">
    <location>
        <begin position="90"/>
        <end position="160"/>
    </location>
</feature>
<dbReference type="InterPro" id="IPR004447">
    <property type="entry name" value="Peptidase_S41A"/>
</dbReference>
<dbReference type="CDD" id="cd06782">
    <property type="entry name" value="cpPDZ_CPP-like"/>
    <property type="match status" value="1"/>
</dbReference>
<keyword evidence="4 5" id="KW-0720">Serine protease</keyword>
<evidence type="ECO:0000256" key="1">
    <source>
        <dbReference type="ARBA" id="ARBA00009179"/>
    </source>
</evidence>
<feature type="compositionally biased region" description="Basic and acidic residues" evidence="6">
    <location>
        <begin position="374"/>
        <end position="383"/>
    </location>
</feature>
<dbReference type="GO" id="GO:0007165">
    <property type="term" value="P:signal transduction"/>
    <property type="evidence" value="ECO:0007669"/>
    <property type="project" value="TreeGrafter"/>
</dbReference>
<dbReference type="GO" id="GO:0004175">
    <property type="term" value="F:endopeptidase activity"/>
    <property type="evidence" value="ECO:0007669"/>
    <property type="project" value="TreeGrafter"/>
</dbReference>
<keyword evidence="2 5" id="KW-0645">Protease</keyword>
<protein>
    <submittedName>
        <fullName evidence="9">S41 family peptidase</fullName>
    </submittedName>
</protein>
<keyword evidence="7" id="KW-0472">Membrane</keyword>
<keyword evidence="10" id="KW-1185">Reference proteome</keyword>
<dbReference type="SMART" id="SM00245">
    <property type="entry name" value="TSPc"/>
    <property type="match status" value="1"/>
</dbReference>
<name>A0AA96GC54_9BACT</name>
<evidence type="ECO:0000256" key="2">
    <source>
        <dbReference type="ARBA" id="ARBA00022670"/>
    </source>
</evidence>
<dbReference type="InterPro" id="IPR055210">
    <property type="entry name" value="CtpA/B_N"/>
</dbReference>
<gene>
    <name evidence="9" type="ORF">PP769_00700</name>
</gene>
<dbReference type="SMART" id="SM00228">
    <property type="entry name" value="PDZ"/>
    <property type="match status" value="1"/>
</dbReference>
<dbReference type="PANTHER" id="PTHR32060">
    <property type="entry name" value="TAIL-SPECIFIC PROTEASE"/>
    <property type="match status" value="1"/>
</dbReference>
<dbReference type="GO" id="GO:0006508">
    <property type="term" value="P:proteolysis"/>
    <property type="evidence" value="ECO:0007669"/>
    <property type="project" value="UniProtKB-KW"/>
</dbReference>
<dbReference type="SUPFAM" id="SSF50156">
    <property type="entry name" value="PDZ domain-like"/>
    <property type="match status" value="1"/>
</dbReference>
<reference evidence="9 10" key="1">
    <citation type="submission" date="2023-01" db="EMBL/GenBank/DDBJ databases">
        <title>Cultivation and genomic characterization of new, ubiquitous marine nitrite-oxidizing bacteria from the Nitrospirales.</title>
        <authorList>
            <person name="Mueller A.J."/>
            <person name="Daebeler A."/>
            <person name="Herbold C.W."/>
            <person name="Kirkegaard R.H."/>
            <person name="Daims H."/>
        </authorList>
    </citation>
    <scope>NUCLEOTIDE SEQUENCE [LARGE SCALE GENOMIC DNA]</scope>
    <source>
        <strain evidence="9 10">VA</strain>
    </source>
</reference>
<sequence>MSHERLSTVVISGLTLTAILLVGIVIGKGGDRAGYASEPYEELQIFAEVLSQVKKNYVEETQTKDLVQGALRGMLAGLDPHSSFMTPDMFKEMQVETKGEFGGLGIQIGVKNNRLTVISPIEDTPAFEAGIQPGDTIIKVDDKPTKDLTLMEAVQQMRGARGTSVELTIEREGLEKPLIFTLKRDIIKIQSVRSKLLEGNVGYVRLSQFQEATVDDLSGELEKLASKNIQGLILDLRNNPGGLLTAAVGVSEQFLESGRLVVSIQGRNGKKDEYRARASSKNYQYPMIVLVNHGSASASEIVAAAMQDWGKAVVIGTTTFGKGSVQTILPLSDGSGLRLTTAKYFTPNGKSIHSIGVQPDIVIDPKPVQVAKQESSEGKKDESTVSSPVPSPAKPPAPSDPQDKDQPQPIPPEDLQLLKAVEMLKSWKVFKQLKPAA</sequence>
<evidence type="ECO:0000313" key="10">
    <source>
        <dbReference type="Proteomes" id="UP001302719"/>
    </source>
</evidence>
<dbReference type="Proteomes" id="UP001302719">
    <property type="component" value="Chromosome"/>
</dbReference>
<dbReference type="EMBL" id="CP116967">
    <property type="protein sequence ID" value="WNM58312.1"/>
    <property type="molecule type" value="Genomic_DNA"/>
</dbReference>
<dbReference type="GO" id="GO:0008236">
    <property type="term" value="F:serine-type peptidase activity"/>
    <property type="evidence" value="ECO:0007669"/>
    <property type="project" value="UniProtKB-KW"/>
</dbReference>
<dbReference type="Pfam" id="PF22694">
    <property type="entry name" value="CtpB_N-like"/>
    <property type="match status" value="1"/>
</dbReference>
<dbReference type="NCBIfam" id="TIGR00225">
    <property type="entry name" value="prc"/>
    <property type="match status" value="1"/>
</dbReference>
<dbReference type="InterPro" id="IPR036034">
    <property type="entry name" value="PDZ_sf"/>
</dbReference>
<dbReference type="InterPro" id="IPR001478">
    <property type="entry name" value="PDZ"/>
</dbReference>
<dbReference type="FunFam" id="3.90.226.10:FF:000029">
    <property type="entry name" value="Peptidase, S41 family"/>
    <property type="match status" value="1"/>
</dbReference>
<keyword evidence="7" id="KW-1133">Transmembrane helix</keyword>
<evidence type="ECO:0000256" key="4">
    <source>
        <dbReference type="ARBA" id="ARBA00022825"/>
    </source>
</evidence>
<dbReference type="CDD" id="cd07560">
    <property type="entry name" value="Peptidase_S41_CPP"/>
    <property type="match status" value="1"/>
</dbReference>
<dbReference type="AlphaFoldDB" id="A0AA96GC54"/>
<dbReference type="InterPro" id="IPR005151">
    <property type="entry name" value="Tail-specific_protease"/>
</dbReference>
<accession>A0AA96GC54</accession>
<feature type="region of interest" description="Disordered" evidence="6">
    <location>
        <begin position="368"/>
        <end position="416"/>
    </location>
</feature>
<dbReference type="Gene3D" id="3.90.226.10">
    <property type="entry name" value="2-enoyl-CoA Hydratase, Chain A, domain 1"/>
    <property type="match status" value="1"/>
</dbReference>
<evidence type="ECO:0000313" key="9">
    <source>
        <dbReference type="EMBL" id="WNM58312.1"/>
    </source>
</evidence>
<proteinExistence type="inferred from homology"/>
<evidence type="ECO:0000256" key="5">
    <source>
        <dbReference type="RuleBase" id="RU004404"/>
    </source>
</evidence>
<feature type="transmembrane region" description="Helical" evidence="7">
    <location>
        <begin position="6"/>
        <end position="26"/>
    </location>
</feature>
<dbReference type="SUPFAM" id="SSF52096">
    <property type="entry name" value="ClpP/crotonase"/>
    <property type="match status" value="1"/>
</dbReference>
<dbReference type="FunFam" id="2.30.42.10:FF:000063">
    <property type="entry name" value="Peptidase, S41 family"/>
    <property type="match status" value="1"/>
</dbReference>
<comment type="similarity">
    <text evidence="1 5">Belongs to the peptidase S41A family.</text>
</comment>
<evidence type="ECO:0000256" key="3">
    <source>
        <dbReference type="ARBA" id="ARBA00022801"/>
    </source>
</evidence>
<keyword evidence="7" id="KW-0812">Transmembrane</keyword>
<dbReference type="KEGG" id="nall:PP769_00700"/>
<dbReference type="Gene3D" id="3.30.750.44">
    <property type="match status" value="1"/>
</dbReference>
<dbReference type="Pfam" id="PF13180">
    <property type="entry name" value="PDZ_2"/>
    <property type="match status" value="1"/>
</dbReference>
<dbReference type="InterPro" id="IPR029045">
    <property type="entry name" value="ClpP/crotonase-like_dom_sf"/>
</dbReference>
<feature type="compositionally biased region" description="Pro residues" evidence="6">
    <location>
        <begin position="389"/>
        <end position="399"/>
    </location>
</feature>
<evidence type="ECO:0000256" key="6">
    <source>
        <dbReference type="SAM" id="MobiDB-lite"/>
    </source>
</evidence>
<dbReference type="PROSITE" id="PS50106">
    <property type="entry name" value="PDZ"/>
    <property type="match status" value="1"/>
</dbReference>
<dbReference type="RefSeq" id="WP_312643983.1">
    <property type="nucleotide sequence ID" value="NZ_CP116967.1"/>
</dbReference>
<keyword evidence="3 5" id="KW-0378">Hydrolase</keyword>
<dbReference type="Gene3D" id="2.30.42.10">
    <property type="match status" value="1"/>
</dbReference>
<dbReference type="PANTHER" id="PTHR32060:SF30">
    <property type="entry name" value="CARBOXY-TERMINAL PROCESSING PROTEASE CTPA"/>
    <property type="match status" value="1"/>
</dbReference>
<evidence type="ECO:0000256" key="7">
    <source>
        <dbReference type="SAM" id="Phobius"/>
    </source>
</evidence>
<organism evidence="9 10">
    <name type="scientific">Candidatus Nitrospira allomarina</name>
    <dbReference type="NCBI Taxonomy" id="3020900"/>
    <lineage>
        <taxon>Bacteria</taxon>
        <taxon>Pseudomonadati</taxon>
        <taxon>Nitrospirota</taxon>
        <taxon>Nitrospiria</taxon>
        <taxon>Nitrospirales</taxon>
        <taxon>Nitrospiraceae</taxon>
        <taxon>Nitrospira</taxon>
    </lineage>
</organism>